<dbReference type="OrthoDB" id="8561314at2"/>
<keyword evidence="4" id="KW-0966">Cell projection</keyword>
<reference evidence="4 5" key="1">
    <citation type="submission" date="2018-07" db="EMBL/GenBank/DDBJ databases">
        <title>Genomic Encyclopedia of Type Strains, Phase III (KMG-III): the genomes of soil and plant-associated and newly described type strains.</title>
        <authorList>
            <person name="Whitman W."/>
        </authorList>
    </citation>
    <scope>NUCLEOTIDE SEQUENCE [LARGE SCALE GENOMIC DNA]</scope>
    <source>
        <strain evidence="4 5">CECT 8488</strain>
    </source>
</reference>
<keyword evidence="1" id="KW-0678">Repressor</keyword>
<comment type="caution">
    <text evidence="4">The sequence shown here is derived from an EMBL/GenBank/DDBJ whole genome shotgun (WGS) entry which is preliminary data.</text>
</comment>
<dbReference type="Pfam" id="PF07378">
    <property type="entry name" value="FlbT"/>
    <property type="match status" value="1"/>
</dbReference>
<name>A0A3D9HSV5_9PROT</name>
<evidence type="ECO:0000256" key="1">
    <source>
        <dbReference type="ARBA" id="ARBA00022491"/>
    </source>
</evidence>
<gene>
    <name evidence="4" type="ORF">DFP90_102452</name>
</gene>
<proteinExistence type="predicted"/>
<dbReference type="EMBL" id="QRDW01000002">
    <property type="protein sequence ID" value="RED52431.1"/>
    <property type="molecule type" value="Genomic_DNA"/>
</dbReference>
<evidence type="ECO:0000256" key="3">
    <source>
        <dbReference type="ARBA" id="ARBA00022884"/>
    </source>
</evidence>
<dbReference type="GO" id="GO:0006402">
    <property type="term" value="P:mRNA catabolic process"/>
    <property type="evidence" value="ECO:0007669"/>
    <property type="project" value="InterPro"/>
</dbReference>
<protein>
    <submittedName>
        <fullName evidence="4">Flagellar protein FlbT</fullName>
    </submittedName>
</protein>
<accession>A0A3D9HSV5</accession>
<keyword evidence="4" id="KW-0282">Flagellum</keyword>
<dbReference type="GO" id="GO:1902209">
    <property type="term" value="P:negative regulation of bacterial-type flagellum assembly"/>
    <property type="evidence" value="ECO:0007669"/>
    <property type="project" value="InterPro"/>
</dbReference>
<sequence length="139" mass="15681">MPLRIKLPAKEKVIINGAVIENAGDATTIILHNKVDILRRKEVMSEEDAVTPSRRVYYALQCAYLFKNERKKYLVSFQEFLNDYVAAAPSSADMAGKVVDLVDQERYYEALRKTLKLVEHETERLIEVGAIPAPEAEAG</sequence>
<dbReference type="AlphaFoldDB" id="A0A3D9HSV5"/>
<evidence type="ECO:0000313" key="4">
    <source>
        <dbReference type="EMBL" id="RED52431.1"/>
    </source>
</evidence>
<dbReference type="Proteomes" id="UP000256845">
    <property type="component" value="Unassembled WGS sequence"/>
</dbReference>
<keyword evidence="3" id="KW-0694">RNA-binding</keyword>
<dbReference type="RefSeq" id="WP_115935966.1">
    <property type="nucleotide sequence ID" value="NZ_QRDW01000002.1"/>
</dbReference>
<dbReference type="GO" id="GO:0048027">
    <property type="term" value="F:mRNA 5'-UTR binding"/>
    <property type="evidence" value="ECO:0007669"/>
    <property type="project" value="InterPro"/>
</dbReference>
<keyword evidence="2" id="KW-1005">Bacterial flagellum biogenesis</keyword>
<keyword evidence="4" id="KW-0969">Cilium</keyword>
<organism evidence="4 5">
    <name type="scientific">Aestuariispira insulae</name>
    <dbReference type="NCBI Taxonomy" id="1461337"/>
    <lineage>
        <taxon>Bacteria</taxon>
        <taxon>Pseudomonadati</taxon>
        <taxon>Pseudomonadota</taxon>
        <taxon>Alphaproteobacteria</taxon>
        <taxon>Rhodospirillales</taxon>
        <taxon>Kiloniellaceae</taxon>
        <taxon>Aestuariispira</taxon>
    </lineage>
</organism>
<dbReference type="GO" id="GO:0044781">
    <property type="term" value="P:bacterial-type flagellum organization"/>
    <property type="evidence" value="ECO:0007669"/>
    <property type="project" value="UniProtKB-KW"/>
</dbReference>
<keyword evidence="5" id="KW-1185">Reference proteome</keyword>
<dbReference type="InterPro" id="IPR009967">
    <property type="entry name" value="Flagellum_FlbT"/>
</dbReference>
<evidence type="ECO:0000256" key="2">
    <source>
        <dbReference type="ARBA" id="ARBA00022795"/>
    </source>
</evidence>
<evidence type="ECO:0000313" key="5">
    <source>
        <dbReference type="Proteomes" id="UP000256845"/>
    </source>
</evidence>